<evidence type="ECO:0000313" key="1">
    <source>
        <dbReference type="EMBL" id="QDU27030.1"/>
    </source>
</evidence>
<accession>A0A517Y9X5</accession>
<protein>
    <submittedName>
        <fullName evidence="1">Uncharacterized protein</fullName>
    </submittedName>
</protein>
<proteinExistence type="predicted"/>
<organism evidence="1 2">
    <name type="scientific">Anatilimnocola aggregata</name>
    <dbReference type="NCBI Taxonomy" id="2528021"/>
    <lineage>
        <taxon>Bacteria</taxon>
        <taxon>Pseudomonadati</taxon>
        <taxon>Planctomycetota</taxon>
        <taxon>Planctomycetia</taxon>
        <taxon>Pirellulales</taxon>
        <taxon>Pirellulaceae</taxon>
        <taxon>Anatilimnocola</taxon>
    </lineage>
</organism>
<sequence length="195" mass="20705">MNIDINRRAAIGELLAIGAFSAIVGCQTTDDFLSGGGKCGDKVPHGAIPQPVGTYACQWQQAQMIRAEQDDFAVYEKEWLEKTAQLSPYGHDHLVRIARRLLDQPYTVVIEPTTDAALNESRRLTLVQFLLEREVPGAEDRIVIGNPAAEGMLGQEAPFIARGYFGTGSQAGSGQASTSNSSGLGGGGFGGGGFF</sequence>
<dbReference type="RefSeq" id="WP_145087908.1">
    <property type="nucleotide sequence ID" value="NZ_CP036274.1"/>
</dbReference>
<dbReference type="KEGG" id="aagg:ETAA8_21140"/>
<dbReference type="PROSITE" id="PS51257">
    <property type="entry name" value="PROKAR_LIPOPROTEIN"/>
    <property type="match status" value="1"/>
</dbReference>
<dbReference type="AlphaFoldDB" id="A0A517Y9X5"/>
<gene>
    <name evidence="1" type="ORF">ETAA8_21140</name>
</gene>
<dbReference type="OrthoDB" id="287730at2"/>
<evidence type="ECO:0000313" key="2">
    <source>
        <dbReference type="Proteomes" id="UP000315017"/>
    </source>
</evidence>
<reference evidence="1 2" key="1">
    <citation type="submission" date="2019-02" db="EMBL/GenBank/DDBJ databases">
        <title>Deep-cultivation of Planctomycetes and their phenomic and genomic characterization uncovers novel biology.</title>
        <authorList>
            <person name="Wiegand S."/>
            <person name="Jogler M."/>
            <person name="Boedeker C."/>
            <person name="Pinto D."/>
            <person name="Vollmers J."/>
            <person name="Rivas-Marin E."/>
            <person name="Kohn T."/>
            <person name="Peeters S.H."/>
            <person name="Heuer A."/>
            <person name="Rast P."/>
            <person name="Oberbeckmann S."/>
            <person name="Bunk B."/>
            <person name="Jeske O."/>
            <person name="Meyerdierks A."/>
            <person name="Storesund J.E."/>
            <person name="Kallscheuer N."/>
            <person name="Luecker S."/>
            <person name="Lage O.M."/>
            <person name="Pohl T."/>
            <person name="Merkel B.J."/>
            <person name="Hornburger P."/>
            <person name="Mueller R.-W."/>
            <person name="Bruemmer F."/>
            <person name="Labrenz M."/>
            <person name="Spormann A.M."/>
            <person name="Op den Camp H."/>
            <person name="Overmann J."/>
            <person name="Amann R."/>
            <person name="Jetten M.S.M."/>
            <person name="Mascher T."/>
            <person name="Medema M.H."/>
            <person name="Devos D.P."/>
            <person name="Kaster A.-K."/>
            <person name="Ovreas L."/>
            <person name="Rohde M."/>
            <person name="Galperin M.Y."/>
            <person name="Jogler C."/>
        </authorList>
    </citation>
    <scope>NUCLEOTIDE SEQUENCE [LARGE SCALE GENOMIC DNA]</scope>
    <source>
        <strain evidence="1 2">ETA_A8</strain>
    </source>
</reference>
<keyword evidence="2" id="KW-1185">Reference proteome</keyword>
<dbReference type="Proteomes" id="UP000315017">
    <property type="component" value="Chromosome"/>
</dbReference>
<name>A0A517Y9X5_9BACT</name>
<dbReference type="EMBL" id="CP036274">
    <property type="protein sequence ID" value="QDU27030.1"/>
    <property type="molecule type" value="Genomic_DNA"/>
</dbReference>